<feature type="region of interest" description="Disordered" evidence="1">
    <location>
        <begin position="27"/>
        <end position="47"/>
    </location>
</feature>
<dbReference type="EMBL" id="AP025592">
    <property type="protein sequence ID" value="BDG08537.1"/>
    <property type="molecule type" value="Genomic_DNA"/>
</dbReference>
<evidence type="ECO:0000256" key="1">
    <source>
        <dbReference type="SAM" id="MobiDB-lite"/>
    </source>
</evidence>
<proteinExistence type="predicted"/>
<evidence type="ECO:0000313" key="4">
    <source>
        <dbReference type="Proteomes" id="UP001162734"/>
    </source>
</evidence>
<gene>
    <name evidence="3" type="ORF">AMPC_16500</name>
</gene>
<feature type="domain" description="NADP-dependent oxidoreductase" evidence="2">
    <location>
        <begin position="56"/>
        <end position="252"/>
    </location>
</feature>
<dbReference type="RefSeq" id="WP_248345712.1">
    <property type="nucleotide sequence ID" value="NZ_AP025592.1"/>
</dbReference>
<dbReference type="Gene3D" id="3.20.20.100">
    <property type="entry name" value="NADP-dependent oxidoreductase domain"/>
    <property type="match status" value="1"/>
</dbReference>
<dbReference type="Pfam" id="PF00248">
    <property type="entry name" value="Aldo_ket_red"/>
    <property type="match status" value="1"/>
</dbReference>
<dbReference type="InterPro" id="IPR023210">
    <property type="entry name" value="NADP_OxRdtase_dom"/>
</dbReference>
<dbReference type="InterPro" id="IPR053135">
    <property type="entry name" value="AKR2_Oxidoreductase"/>
</dbReference>
<dbReference type="CDD" id="cd19100">
    <property type="entry name" value="AKR_unchar"/>
    <property type="match status" value="1"/>
</dbReference>
<reference evidence="4" key="1">
    <citation type="journal article" date="2022" name="Int. J. Syst. Evol. Microbiol.">
        <title>Anaeromyxobacter oryzae sp. nov., Anaeromyxobacter diazotrophicus sp. nov. and Anaeromyxobacter paludicola sp. nov., isolated from paddy soils.</title>
        <authorList>
            <person name="Itoh H."/>
            <person name="Xu Z."/>
            <person name="Mise K."/>
            <person name="Masuda Y."/>
            <person name="Ushijima N."/>
            <person name="Hayakawa C."/>
            <person name="Shiratori Y."/>
            <person name="Senoo K."/>
        </authorList>
    </citation>
    <scope>NUCLEOTIDE SEQUENCE [LARGE SCALE GENOMIC DNA]</scope>
    <source>
        <strain evidence="4">Red630</strain>
    </source>
</reference>
<dbReference type="SUPFAM" id="SSF51430">
    <property type="entry name" value="NAD(P)-linked oxidoreductase"/>
    <property type="match status" value="1"/>
</dbReference>
<accession>A0ABN6N5S6</accession>
<dbReference type="Proteomes" id="UP001162734">
    <property type="component" value="Chromosome"/>
</dbReference>
<dbReference type="PANTHER" id="PTHR43312">
    <property type="entry name" value="D-THREO-ALDOSE 1-DEHYDROGENASE"/>
    <property type="match status" value="1"/>
</dbReference>
<evidence type="ECO:0000313" key="3">
    <source>
        <dbReference type="EMBL" id="BDG08537.1"/>
    </source>
</evidence>
<dbReference type="PANTHER" id="PTHR43312:SF1">
    <property type="entry name" value="NADP-DEPENDENT OXIDOREDUCTASE DOMAIN-CONTAINING PROTEIN"/>
    <property type="match status" value="1"/>
</dbReference>
<dbReference type="InterPro" id="IPR036812">
    <property type="entry name" value="NAD(P)_OxRdtase_dom_sf"/>
</dbReference>
<protein>
    <submittedName>
        <fullName evidence="3">Oxidoreductase</fullName>
    </submittedName>
</protein>
<organism evidence="3 4">
    <name type="scientific">Anaeromyxobacter paludicola</name>
    <dbReference type="NCBI Taxonomy" id="2918171"/>
    <lineage>
        <taxon>Bacteria</taxon>
        <taxon>Pseudomonadati</taxon>
        <taxon>Myxococcota</taxon>
        <taxon>Myxococcia</taxon>
        <taxon>Myxococcales</taxon>
        <taxon>Cystobacterineae</taxon>
        <taxon>Anaeromyxobacteraceae</taxon>
        <taxon>Anaeromyxobacter</taxon>
    </lineage>
</organism>
<keyword evidence="4" id="KW-1185">Reference proteome</keyword>
<sequence length="339" mass="36759">MTRRGFVGWTMAAAVGQAMSQWLGFGEAQAAGGPPPAEGPIPRRPLGRTGESVTVLGLGGSHIGRQADPAESVRIIRGAVDGGITFLDNSWDYNGGESERRMGRALKDGYRERVCLMTKFDGRDQKSAARQIDESLRRLQTDHVDLLQFHEIIRPSDPERIFAAHGAIEAALAARKAGKARFLGFTGHKSPDLHLAMLKACEAHGFHPDTVQLPLNVMDASYESFEARVLPELTRRGIGVLGMKPLGDGELLRSHAVAPEDGLRYAMSVPGVSVTITGVDSMEILAQALAIARGFEPLDVRRRTALREAAAAAAANGQYELYKTSHHFDSTHQHPEWLG</sequence>
<feature type="compositionally biased region" description="Pro residues" evidence="1">
    <location>
        <begin position="33"/>
        <end position="43"/>
    </location>
</feature>
<name>A0ABN6N5S6_9BACT</name>
<evidence type="ECO:0000259" key="2">
    <source>
        <dbReference type="Pfam" id="PF00248"/>
    </source>
</evidence>